<sequence length="337" mass="38554">MSHTQQHVLASAIVLALLVVLSIHVFLFPMYTSSPANRGVRISSYEQALCHDPYSRGVKIHPNKHKPISCPKYGIISVMQGGRLGNQIWEYASVWATARRTGLEPYMPRCILKTLEIYFENLSIPPLSNIGQCIIDIGQTVNSLAEWNSTDQNIIIPRYAAYWSLIVAWLDDLRQEFTLKKNLRNYAKRVLQTATMQYNLSEPTYVSIHIRRTDYLDYLWKKFKVRPAPTKYYLEAMDYFDKKYKNVIFLILSDDIAWCKLKLRHYKQRINFISNDDAKNPGKDIAVLSACNHSIIDYGTYGSFGALLAGGETIVYNVSGLLPTSIAEALPNWKIMN</sequence>
<dbReference type="EMBL" id="CM056742">
    <property type="protein sequence ID" value="KAJ8679586.1"/>
    <property type="molecule type" value="Genomic_DNA"/>
</dbReference>
<evidence type="ECO:0000313" key="1">
    <source>
        <dbReference type="EMBL" id="KAJ8679586.1"/>
    </source>
</evidence>
<proteinExistence type="predicted"/>
<dbReference type="Proteomes" id="UP001239111">
    <property type="component" value="Chromosome 2"/>
</dbReference>
<evidence type="ECO:0000313" key="2">
    <source>
        <dbReference type="Proteomes" id="UP001239111"/>
    </source>
</evidence>
<organism evidence="1 2">
    <name type="scientific">Eretmocerus hayati</name>
    <dbReference type="NCBI Taxonomy" id="131215"/>
    <lineage>
        <taxon>Eukaryota</taxon>
        <taxon>Metazoa</taxon>
        <taxon>Ecdysozoa</taxon>
        <taxon>Arthropoda</taxon>
        <taxon>Hexapoda</taxon>
        <taxon>Insecta</taxon>
        <taxon>Pterygota</taxon>
        <taxon>Neoptera</taxon>
        <taxon>Endopterygota</taxon>
        <taxon>Hymenoptera</taxon>
        <taxon>Apocrita</taxon>
        <taxon>Proctotrupomorpha</taxon>
        <taxon>Chalcidoidea</taxon>
        <taxon>Aphelinidae</taxon>
        <taxon>Aphelininae</taxon>
        <taxon>Eretmocerus</taxon>
    </lineage>
</organism>
<name>A0ACC2P9P8_9HYME</name>
<reference evidence="1" key="1">
    <citation type="submission" date="2023-04" db="EMBL/GenBank/DDBJ databases">
        <title>A chromosome-level genome assembly of the parasitoid wasp Eretmocerus hayati.</title>
        <authorList>
            <person name="Zhong Y."/>
            <person name="Liu S."/>
            <person name="Liu Y."/>
        </authorList>
    </citation>
    <scope>NUCLEOTIDE SEQUENCE</scope>
    <source>
        <strain evidence="1">ZJU_SS_LIU_2023</strain>
    </source>
</reference>
<comment type="caution">
    <text evidence="1">The sequence shown here is derived from an EMBL/GenBank/DDBJ whole genome shotgun (WGS) entry which is preliminary data.</text>
</comment>
<keyword evidence="2" id="KW-1185">Reference proteome</keyword>
<protein>
    <submittedName>
        <fullName evidence="1">Uncharacterized protein</fullName>
    </submittedName>
</protein>
<gene>
    <name evidence="1" type="ORF">QAD02_015373</name>
</gene>
<accession>A0ACC2P9P8</accession>